<dbReference type="OrthoDB" id="288590at2759"/>
<evidence type="ECO:0000259" key="4">
    <source>
        <dbReference type="Pfam" id="PF14226"/>
    </source>
</evidence>
<dbReference type="GO" id="GO:0046872">
    <property type="term" value="F:metal ion binding"/>
    <property type="evidence" value="ECO:0007669"/>
    <property type="project" value="UniProtKB-KW"/>
</dbReference>
<dbReference type="SUPFAM" id="SSF51197">
    <property type="entry name" value="Clavaminate synthase-like"/>
    <property type="match status" value="1"/>
</dbReference>
<dbReference type="Pfam" id="PF14226">
    <property type="entry name" value="DIOX_N"/>
    <property type="match status" value="1"/>
</dbReference>
<name>A0A2G5FBE6_AQUCA</name>
<proteinExistence type="predicted"/>
<dbReference type="EMBL" id="KZ305018">
    <property type="protein sequence ID" value="PIA65341.1"/>
    <property type="molecule type" value="Genomic_DNA"/>
</dbReference>
<evidence type="ECO:0000259" key="3">
    <source>
        <dbReference type="Pfam" id="PF03171"/>
    </source>
</evidence>
<dbReference type="AlphaFoldDB" id="A0A2G5FBE6"/>
<feature type="domain" description="Non-haem dioxygenase N-terminal" evidence="4">
    <location>
        <begin position="10"/>
        <end position="87"/>
    </location>
</feature>
<reference evidence="5 6" key="1">
    <citation type="submission" date="2017-09" db="EMBL/GenBank/DDBJ databases">
        <title>WGS assembly of Aquilegia coerulea Goldsmith.</title>
        <authorList>
            <person name="Hodges S."/>
            <person name="Kramer E."/>
            <person name="Nordborg M."/>
            <person name="Tomkins J."/>
            <person name="Borevitz J."/>
            <person name="Derieg N."/>
            <person name="Yan J."/>
            <person name="Mihaltcheva S."/>
            <person name="Hayes R.D."/>
            <person name="Rokhsar D."/>
        </authorList>
    </citation>
    <scope>NUCLEOTIDE SEQUENCE [LARGE SCALE GENOMIC DNA]</scope>
    <source>
        <strain evidence="6">cv. Goldsmith</strain>
    </source>
</reference>
<evidence type="ECO:0000256" key="2">
    <source>
        <dbReference type="ARBA" id="ARBA00023004"/>
    </source>
</evidence>
<dbReference type="InterPro" id="IPR050231">
    <property type="entry name" value="Iron_ascorbate_oxido_reductase"/>
</dbReference>
<dbReference type="Pfam" id="PF03171">
    <property type="entry name" value="2OG-FeII_Oxy"/>
    <property type="match status" value="1"/>
</dbReference>
<sequence length="240" mass="27168">MGSVSSNKVPAINFASEDLRPGTTTWCSVRTEVRQALEVYGCFEAVFNGKPRLHQEMLSALEQYFDLPHETKIKYFSDTAFDGYTGINPVMPLLDSVAIHTYELSFERLERFTNLMWPEGNSSFCQNGVKGLEIQAKDGEWISVEPSASSFVVMIGEVFMAWSNDRLHCPLHHVMMIGDDVRYSTALFSHSKGMVQTPEEMVDEEHPLLYKPFDHCAYHAFALTKEAQKFDSQIKGFCGV</sequence>
<feature type="domain" description="Isopenicillin N synthase-like Fe(2+) 2OG dioxygenase" evidence="3">
    <location>
        <begin position="126"/>
        <end position="190"/>
    </location>
</feature>
<dbReference type="Proteomes" id="UP000230069">
    <property type="component" value="Unassembled WGS sequence"/>
</dbReference>
<dbReference type="InParanoid" id="A0A2G5FBE6"/>
<keyword evidence="6" id="KW-1185">Reference proteome</keyword>
<dbReference type="InterPro" id="IPR026992">
    <property type="entry name" value="DIOX_N"/>
</dbReference>
<keyword evidence="2" id="KW-0408">Iron</keyword>
<dbReference type="Gene3D" id="2.60.120.330">
    <property type="entry name" value="B-lactam Antibiotic, Isopenicillin N Synthase, Chain"/>
    <property type="match status" value="2"/>
</dbReference>
<dbReference type="PANTHER" id="PTHR47990">
    <property type="entry name" value="2-OXOGLUTARATE (2OG) AND FE(II)-DEPENDENT OXYGENASE SUPERFAMILY PROTEIN-RELATED"/>
    <property type="match status" value="1"/>
</dbReference>
<keyword evidence="1" id="KW-0479">Metal-binding</keyword>
<accession>A0A2G5FBE6</accession>
<gene>
    <name evidence="5" type="ORF">AQUCO_00100665v1</name>
</gene>
<dbReference type="InterPro" id="IPR044861">
    <property type="entry name" value="IPNS-like_FE2OG_OXY"/>
</dbReference>
<evidence type="ECO:0000256" key="1">
    <source>
        <dbReference type="ARBA" id="ARBA00022723"/>
    </source>
</evidence>
<dbReference type="InterPro" id="IPR027443">
    <property type="entry name" value="IPNS-like_sf"/>
</dbReference>
<evidence type="ECO:0000313" key="5">
    <source>
        <dbReference type="EMBL" id="PIA65341.1"/>
    </source>
</evidence>
<protein>
    <recommendedName>
        <fullName evidence="7">Isopenicillin N synthase-like Fe(2+) 2OG dioxygenase domain-containing protein</fullName>
    </recommendedName>
</protein>
<organism evidence="5 6">
    <name type="scientific">Aquilegia coerulea</name>
    <name type="common">Rocky mountain columbine</name>
    <dbReference type="NCBI Taxonomy" id="218851"/>
    <lineage>
        <taxon>Eukaryota</taxon>
        <taxon>Viridiplantae</taxon>
        <taxon>Streptophyta</taxon>
        <taxon>Embryophyta</taxon>
        <taxon>Tracheophyta</taxon>
        <taxon>Spermatophyta</taxon>
        <taxon>Magnoliopsida</taxon>
        <taxon>Ranunculales</taxon>
        <taxon>Ranunculaceae</taxon>
        <taxon>Thalictroideae</taxon>
        <taxon>Aquilegia</taxon>
    </lineage>
</organism>
<evidence type="ECO:0000313" key="6">
    <source>
        <dbReference type="Proteomes" id="UP000230069"/>
    </source>
</evidence>
<evidence type="ECO:0008006" key="7">
    <source>
        <dbReference type="Google" id="ProtNLM"/>
    </source>
</evidence>